<dbReference type="InterPro" id="IPR018445">
    <property type="entry name" value="Put_Phosphate_transp_reg"/>
</dbReference>
<proteinExistence type="inferred from homology"/>
<organism evidence="3 4">
    <name type="scientific">Alloalcanivorax venustensis ISO4</name>
    <dbReference type="NCBI Taxonomy" id="1177184"/>
    <lineage>
        <taxon>Bacteria</taxon>
        <taxon>Pseudomonadati</taxon>
        <taxon>Pseudomonadota</taxon>
        <taxon>Gammaproteobacteria</taxon>
        <taxon>Oceanospirillales</taxon>
        <taxon>Alcanivoracaceae</taxon>
        <taxon>Alloalcanivorax</taxon>
    </lineage>
</organism>
<dbReference type="PANTHER" id="PTHR36536:SF3">
    <property type="entry name" value="UPF0111 PROTEIN HI_1603"/>
    <property type="match status" value="1"/>
</dbReference>
<name>A0ABS0AD66_9GAMM</name>
<dbReference type="Pfam" id="PF01865">
    <property type="entry name" value="PhoU_div"/>
    <property type="match status" value="1"/>
</dbReference>
<feature type="coiled-coil region" evidence="2">
    <location>
        <begin position="129"/>
        <end position="179"/>
    </location>
</feature>
<comment type="similarity">
    <text evidence="1">Belongs to the UPF0111 family.</text>
</comment>
<sequence>MSFGSSIAGLFGRSPIKPLQQHYDTVHECALGLGEFFAGVSSNDWEKAKAARQRIADLENQADTLKKEFRLNLPKSLFLPVSRTDLLELVSVQDKVANKAKDIAGLMLGRQMTIPQPIAEAMNVYLQGAIETSAQAQKAINELDELVETGFSGREIQLVEELIEDLDRLERANDEQQIQIRSQLFKLESELPPVDVIFLYKIIEWIGDLADRAQKVGGRLQLLLAR</sequence>
<evidence type="ECO:0000313" key="4">
    <source>
        <dbReference type="Proteomes" id="UP000644441"/>
    </source>
</evidence>
<evidence type="ECO:0000256" key="1">
    <source>
        <dbReference type="ARBA" id="ARBA00008591"/>
    </source>
</evidence>
<dbReference type="EMBL" id="ARXR01000004">
    <property type="protein sequence ID" value="MBF5052083.1"/>
    <property type="molecule type" value="Genomic_DNA"/>
</dbReference>
<dbReference type="RefSeq" id="WP_142950016.1">
    <property type="nucleotide sequence ID" value="NZ_ARXR01000004.1"/>
</dbReference>
<evidence type="ECO:0000313" key="3">
    <source>
        <dbReference type="EMBL" id="MBF5052083.1"/>
    </source>
</evidence>
<dbReference type="InterPro" id="IPR038078">
    <property type="entry name" value="PhoU-like_sf"/>
</dbReference>
<dbReference type="GeneID" id="99764945"/>
<gene>
    <name evidence="3" type="ORF">ISO4_00685</name>
</gene>
<reference evidence="3 4" key="1">
    <citation type="submission" date="2012-09" db="EMBL/GenBank/DDBJ databases">
        <title>Genome Sequence of alkane-degrading Bacterium Alcanivorax venustensis ISO4.</title>
        <authorList>
            <person name="Lai Q."/>
            <person name="Shao Z."/>
        </authorList>
    </citation>
    <scope>NUCLEOTIDE SEQUENCE [LARGE SCALE GENOMIC DNA]</scope>
    <source>
        <strain evidence="3 4">ISO4</strain>
    </source>
</reference>
<comment type="caution">
    <text evidence="3">The sequence shown here is derived from an EMBL/GenBank/DDBJ whole genome shotgun (WGS) entry which is preliminary data.</text>
</comment>
<dbReference type="SUPFAM" id="SSF109755">
    <property type="entry name" value="PhoU-like"/>
    <property type="match status" value="1"/>
</dbReference>
<dbReference type="Proteomes" id="UP000644441">
    <property type="component" value="Unassembled WGS sequence"/>
</dbReference>
<dbReference type="InterPro" id="IPR002727">
    <property type="entry name" value="DUF47"/>
</dbReference>
<protein>
    <recommendedName>
        <fullName evidence="5">Phosphate transport regulator</fullName>
    </recommendedName>
</protein>
<evidence type="ECO:0000256" key="2">
    <source>
        <dbReference type="SAM" id="Coils"/>
    </source>
</evidence>
<dbReference type="Gene3D" id="1.20.58.220">
    <property type="entry name" value="Phosphate transport system protein phou homolog 2, domain 2"/>
    <property type="match status" value="1"/>
</dbReference>
<keyword evidence="4" id="KW-1185">Reference proteome</keyword>
<accession>A0ABS0AD66</accession>
<evidence type="ECO:0008006" key="5">
    <source>
        <dbReference type="Google" id="ProtNLM"/>
    </source>
</evidence>
<keyword evidence="2" id="KW-0175">Coiled coil</keyword>
<dbReference type="PANTHER" id="PTHR36536">
    <property type="entry name" value="UPF0111 PROTEIN HI_1603"/>
    <property type="match status" value="1"/>
</dbReference>
<dbReference type="NCBIfam" id="TIGR00153">
    <property type="entry name" value="TIGR00153 family protein"/>
    <property type="match status" value="1"/>
</dbReference>